<dbReference type="GO" id="GO:0006799">
    <property type="term" value="P:polyphosphate biosynthetic process"/>
    <property type="evidence" value="ECO:0007669"/>
    <property type="project" value="UniProtKB-ARBA"/>
</dbReference>
<feature type="compositionally biased region" description="Polar residues" evidence="6">
    <location>
        <begin position="584"/>
        <end position="597"/>
    </location>
</feature>
<feature type="domain" description="SPX" evidence="8">
    <location>
        <begin position="1"/>
        <end position="158"/>
    </location>
</feature>
<keyword evidence="3 7" id="KW-0812">Transmembrane</keyword>
<reference evidence="10" key="1">
    <citation type="submission" date="2017-04" db="EMBL/GenBank/DDBJ databases">
        <title>Plasmodium gonderi genome.</title>
        <authorList>
            <person name="Arisue N."/>
            <person name="Honma H."/>
            <person name="Kawai S."/>
            <person name="Tougan T."/>
            <person name="Tanabe K."/>
            <person name="Horii T."/>
        </authorList>
    </citation>
    <scope>NUCLEOTIDE SEQUENCE [LARGE SCALE GENOMIC DNA]</scope>
    <source>
        <strain evidence="10">ATCC 30045</strain>
    </source>
</reference>
<feature type="compositionally biased region" description="Basic and acidic residues" evidence="6">
    <location>
        <begin position="697"/>
        <end position="708"/>
    </location>
</feature>
<dbReference type="OMA" id="NEHYNEH"/>
<keyword evidence="10" id="KW-1185">Reference proteome</keyword>
<evidence type="ECO:0000256" key="4">
    <source>
        <dbReference type="ARBA" id="ARBA00022989"/>
    </source>
</evidence>
<evidence type="ECO:0000313" key="9">
    <source>
        <dbReference type="EMBL" id="GAW83678.1"/>
    </source>
</evidence>
<feature type="region of interest" description="Disordered" evidence="6">
    <location>
        <begin position="555"/>
        <end position="574"/>
    </location>
</feature>
<name>A0A1Y1JQ99_PLAGO</name>
<evidence type="ECO:0000313" key="10">
    <source>
        <dbReference type="Proteomes" id="UP000195521"/>
    </source>
</evidence>
<dbReference type="GO" id="GO:0005774">
    <property type="term" value="C:vacuolar membrane"/>
    <property type="evidence" value="ECO:0007669"/>
    <property type="project" value="UniProtKB-SubCell"/>
</dbReference>
<dbReference type="Pfam" id="PF09359">
    <property type="entry name" value="VTC"/>
    <property type="match status" value="1"/>
</dbReference>
<dbReference type="Pfam" id="PF02656">
    <property type="entry name" value="DUF202"/>
    <property type="match status" value="1"/>
</dbReference>
<evidence type="ECO:0000256" key="7">
    <source>
        <dbReference type="SAM" id="Phobius"/>
    </source>
</evidence>
<dbReference type="Gene3D" id="3.20.100.30">
    <property type="entry name" value="VTC, catalytic tunnel domain"/>
    <property type="match status" value="1"/>
</dbReference>
<feature type="region of interest" description="Disordered" evidence="6">
    <location>
        <begin position="686"/>
        <end position="731"/>
    </location>
</feature>
<dbReference type="InterPro" id="IPR004331">
    <property type="entry name" value="SPX_dom"/>
</dbReference>
<evidence type="ECO:0000256" key="6">
    <source>
        <dbReference type="SAM" id="MobiDB-lite"/>
    </source>
</evidence>
<evidence type="ECO:0000259" key="8">
    <source>
        <dbReference type="PROSITE" id="PS51382"/>
    </source>
</evidence>
<dbReference type="Pfam" id="PF03105">
    <property type="entry name" value="SPX"/>
    <property type="match status" value="1"/>
</dbReference>
<dbReference type="InterPro" id="IPR042267">
    <property type="entry name" value="VTC_sf"/>
</dbReference>
<dbReference type="InterPro" id="IPR051572">
    <property type="entry name" value="VTC_Complex_Subunit"/>
</dbReference>
<accession>A0A1Y1JQ99</accession>
<keyword evidence="2" id="KW-0926">Vacuole</keyword>
<dbReference type="AlphaFoldDB" id="A0A1Y1JQ99"/>
<dbReference type="RefSeq" id="XP_028546267.1">
    <property type="nucleotide sequence ID" value="XM_028690466.1"/>
</dbReference>
<feature type="region of interest" description="Disordered" evidence="6">
    <location>
        <begin position="823"/>
        <end position="895"/>
    </location>
</feature>
<comment type="caution">
    <text evidence="9">The sequence shown here is derived from an EMBL/GenBank/DDBJ whole genome shotgun (WGS) entry which is preliminary data.</text>
</comment>
<evidence type="ECO:0000256" key="3">
    <source>
        <dbReference type="ARBA" id="ARBA00022692"/>
    </source>
</evidence>
<gene>
    <name evidence="9" type="ORF">PGO_144760</name>
</gene>
<dbReference type="PANTHER" id="PTHR46140">
    <property type="entry name" value="VACUOLAR TRANSPORTER CHAPERONE 1-RELATED"/>
    <property type="match status" value="1"/>
</dbReference>
<evidence type="ECO:0000256" key="5">
    <source>
        <dbReference type="ARBA" id="ARBA00023136"/>
    </source>
</evidence>
<comment type="subcellular location">
    <subcellularLocation>
        <location evidence="1">Vacuole membrane</location>
        <topology evidence="1">Multi-pass membrane protein</topology>
    </subcellularLocation>
</comment>
<dbReference type="PANTHER" id="PTHR46140:SF1">
    <property type="entry name" value="VACUOLAR TRANSPORTER CHAPERONE COMPLEX SUBUNIT 4-RELATED"/>
    <property type="match status" value="1"/>
</dbReference>
<dbReference type="CDD" id="cd14447">
    <property type="entry name" value="SPX"/>
    <property type="match status" value="1"/>
</dbReference>
<feature type="transmembrane region" description="Helical" evidence="7">
    <location>
        <begin position="1038"/>
        <end position="1058"/>
    </location>
</feature>
<dbReference type="GeneID" id="39750424"/>
<keyword evidence="5 7" id="KW-0472">Membrane</keyword>
<feature type="region of interest" description="Disordered" evidence="6">
    <location>
        <begin position="584"/>
        <end position="603"/>
    </location>
</feature>
<dbReference type="EMBL" id="BDQF01000015">
    <property type="protein sequence ID" value="GAW83678.1"/>
    <property type="molecule type" value="Genomic_DNA"/>
</dbReference>
<evidence type="ECO:0000256" key="1">
    <source>
        <dbReference type="ARBA" id="ARBA00004128"/>
    </source>
</evidence>
<keyword evidence="4 7" id="KW-1133">Transmembrane helix</keyword>
<evidence type="ECO:0000256" key="2">
    <source>
        <dbReference type="ARBA" id="ARBA00022554"/>
    </source>
</evidence>
<feature type="transmembrane region" description="Helical" evidence="7">
    <location>
        <begin position="997"/>
        <end position="1018"/>
    </location>
</feature>
<dbReference type="Proteomes" id="UP000195521">
    <property type="component" value="Unassembled WGS sequence"/>
</dbReference>
<dbReference type="InterPro" id="IPR003807">
    <property type="entry name" value="DUF202"/>
</dbReference>
<sequence length="1065" mass="122540">MKFSKKLHEKAHPKYKKYYIAYKELKKAIRLITGKDTSTFTIKEVTSNFGSIRALSGEEYKSAESRFQDILNAELDKINKFTRNTIKEWYDEAEFCLNKLRKEDSLIDLHEITKKLNELGNTLKFLESYRIVNFIGFRKITKKFDKHNDKGVSSSFYINVIIKSFFMNFDVNFLIYILSVCYKYSRTIRGKTASTKDEQQLPVSELPPQESLKLIDVETDEHDKSSLSNNLKRKKYISRNIEAQECSSDSGDEKKESNIRVQRNNGSAKMGNHNESGKKANRNVTHVKYIVKSEELIIVKVEICKYFTFQYFPLMEENEFMPPFEKLIEMISTSKTQNHLTSIYFDDSTFSTYHNCVNRNTQNRHKPCIRLRSYNYFDAQKDITKIVIQNFNLYEPSYDMNEKYIFPTDISNENLKINCVNDLYTMKLKGTTSLLAHVQTGSDDPNDIPNSVEKKTVTEDYKLAPYTHRSAPNLEEPIIHHVDIPHDKFPLLSNLQQPRKLQHVEKCIYEIKKNNLSSCLKSKLNRFHFGNDTVNGYIDENISYWKHTDIRSIHGSEEVDSEEEENSQLGKFHEEESYDEVTKSSNHLLHKSGTNEGESVKRHRIRKGSKEYAYFDYAVIDISIQEGTNREFLSHLNNLEVLREIWGFSSYMQGISMIYPKCISTSPHWRIFTGSKYAELGDSVEADGADGADVANEEGKRKERKVDTRNGTLEGNQNDETNSSEDDNDTDASSIENVMIYADCMNGKNCKTKKDDYRKGITYTGASARIAHESEVMYRSEIERTKPSHVPHINLSIGSANSGVNFNHRRNYMYDSLNADTNSQVRKSCVAKGGRSRCRSRVRSRDRSRSGSRVRSRSGSRGRSRSGSRVRSRSGSRGRSRSGSRGRSRRGEVSIQRQALTEDNNLFEPLLDEVEDTNWESKKSSPSSCKILSFFKSLFFRKNKIVESKRPKTSVVRVEPKTFFANERTLLQWLNTSVLLSTISITLLNFSNSYGFASGIIMAPVAIFFILYSFHIYLKRAEALINKEPINYTDKVGPGVLVITLTFALSTVVILNIYSRLKGEV</sequence>
<proteinExistence type="predicted"/>
<protein>
    <recommendedName>
        <fullName evidence="8">SPX domain-containing protein</fullName>
    </recommendedName>
</protein>
<dbReference type="OrthoDB" id="2243669at2759"/>
<dbReference type="InterPro" id="IPR018966">
    <property type="entry name" value="VTC_domain"/>
</dbReference>
<feature type="compositionally biased region" description="Basic residues" evidence="6">
    <location>
        <begin position="850"/>
        <end position="888"/>
    </location>
</feature>
<dbReference type="PROSITE" id="PS51382">
    <property type="entry name" value="SPX"/>
    <property type="match status" value="1"/>
</dbReference>
<organism evidence="9 10">
    <name type="scientific">Plasmodium gonderi</name>
    <dbReference type="NCBI Taxonomy" id="77519"/>
    <lineage>
        <taxon>Eukaryota</taxon>
        <taxon>Sar</taxon>
        <taxon>Alveolata</taxon>
        <taxon>Apicomplexa</taxon>
        <taxon>Aconoidasida</taxon>
        <taxon>Haemosporida</taxon>
        <taxon>Plasmodiidae</taxon>
        <taxon>Plasmodium</taxon>
        <taxon>Plasmodium (Plasmodium)</taxon>
    </lineage>
</organism>